<evidence type="ECO:0000313" key="5">
    <source>
        <dbReference type="EMBL" id="RHN81561.1"/>
    </source>
</evidence>
<keyword evidence="2" id="KW-1133">Transmembrane helix</keyword>
<reference evidence="6" key="3">
    <citation type="submission" date="2015-04" db="UniProtKB">
        <authorList>
            <consortium name="EnsemblPlants"/>
        </authorList>
    </citation>
    <scope>IDENTIFICATION</scope>
    <source>
        <strain evidence="6">cv. Jemalong A17</strain>
    </source>
</reference>
<dbReference type="EMBL" id="PSQE01000001">
    <property type="protein sequence ID" value="RHN81561.1"/>
    <property type="molecule type" value="Genomic_DNA"/>
</dbReference>
<sequence>MAQQRQSGTERLGVRVGSLDLHSTNGSSDHVAIGIRGGVGIKQPRLRRSARSDRGVRFSVIAILVFLFIVLVVTFMVFSYISREGEVLSSELSNKGDDTDDIKGDSDFLTNVPRIEKKVLDFGHDSGGRGRDSRYWDKDDRRRDGGYDEDMKDQISKDLGDANADDANRVKMNHSIKFSQDGSHTGLRRKGVGLYNEAGRHELKRYEAEYEASLKNVRHSAGDGEKLPHDADMEKKNAAVDIDDEYDDFFDSHDPQTEDSADSGNMGGKHSNALSLDSEVQNESHDSSDMGTNDDVTPEEDIDGESSLNKKNSPGGKTNSRLSDIANERTNRKSRPETKRKGKRRKYSGSCEMKVLNSTSQLVEPLESRKFARFNLQYVETEEKPLGVEQWTPRFAGHQSLEERENSFLARDQNIKCGFVKGPEGSPSTGFDMSEDDESYISRCHIAVISCIFGNSDRLRTPATKTISRLSRKNVCFVMFTDEITVRTLTSEGHPPDRMGFIGFWKLVVVKNLPYDDMRRVGKIPKLLAHRLFPSARYSIWLDSKLRLQLDPLLILEYFLWRKGYEFAISNHYDRHCVWEEVAQNKKLNKYNHTVIDQQFAFYRADGLQKFNASDLNKLLPSNVPEGSFIIRAHTPMSNLFNCLWFNEVERFTPRDQLSFAYTYQKLRRMNPDKPFHLNMFKDCERRHMAKLFHHRMDEKRNTRKKAIE</sequence>
<feature type="transmembrane region" description="Helical" evidence="2">
    <location>
        <begin position="55"/>
        <end position="81"/>
    </location>
</feature>
<dbReference type="STRING" id="3880.A0A072VP10"/>
<evidence type="ECO:0000259" key="3">
    <source>
        <dbReference type="Pfam" id="PF04765"/>
    </source>
</evidence>
<reference evidence="4 7" key="1">
    <citation type="journal article" date="2011" name="Nature">
        <title>The Medicago genome provides insight into the evolution of rhizobial symbioses.</title>
        <authorList>
            <person name="Young N.D."/>
            <person name="Debelle F."/>
            <person name="Oldroyd G.E."/>
            <person name="Geurts R."/>
            <person name="Cannon S.B."/>
            <person name="Udvardi M.K."/>
            <person name="Benedito V.A."/>
            <person name="Mayer K.F."/>
            <person name="Gouzy J."/>
            <person name="Schoof H."/>
            <person name="Van de Peer Y."/>
            <person name="Proost S."/>
            <person name="Cook D.R."/>
            <person name="Meyers B.C."/>
            <person name="Spannagl M."/>
            <person name="Cheung F."/>
            <person name="De Mita S."/>
            <person name="Krishnakumar V."/>
            <person name="Gundlach H."/>
            <person name="Zhou S."/>
            <person name="Mudge J."/>
            <person name="Bharti A.K."/>
            <person name="Murray J.D."/>
            <person name="Naoumkina M.A."/>
            <person name="Rosen B."/>
            <person name="Silverstein K.A."/>
            <person name="Tang H."/>
            <person name="Rombauts S."/>
            <person name="Zhao P.X."/>
            <person name="Zhou P."/>
            <person name="Barbe V."/>
            <person name="Bardou P."/>
            <person name="Bechner M."/>
            <person name="Bellec A."/>
            <person name="Berger A."/>
            <person name="Berges H."/>
            <person name="Bidwell S."/>
            <person name="Bisseling T."/>
            <person name="Choisne N."/>
            <person name="Couloux A."/>
            <person name="Denny R."/>
            <person name="Deshpande S."/>
            <person name="Dai X."/>
            <person name="Doyle J.J."/>
            <person name="Dudez A.M."/>
            <person name="Farmer A.D."/>
            <person name="Fouteau S."/>
            <person name="Franken C."/>
            <person name="Gibelin C."/>
            <person name="Gish J."/>
            <person name="Goldstein S."/>
            <person name="Gonzalez A.J."/>
            <person name="Green P.J."/>
            <person name="Hallab A."/>
            <person name="Hartog M."/>
            <person name="Hua A."/>
            <person name="Humphray S.J."/>
            <person name="Jeong D.H."/>
            <person name="Jing Y."/>
            <person name="Jocker A."/>
            <person name="Kenton S.M."/>
            <person name="Kim D.J."/>
            <person name="Klee K."/>
            <person name="Lai H."/>
            <person name="Lang C."/>
            <person name="Lin S."/>
            <person name="Macmil S.L."/>
            <person name="Magdelenat G."/>
            <person name="Matthews L."/>
            <person name="McCorrison J."/>
            <person name="Monaghan E.L."/>
            <person name="Mun J.H."/>
            <person name="Najar F.Z."/>
            <person name="Nicholson C."/>
            <person name="Noirot C."/>
            <person name="O'Bleness M."/>
            <person name="Paule C.R."/>
            <person name="Poulain J."/>
            <person name="Prion F."/>
            <person name="Qin B."/>
            <person name="Qu C."/>
            <person name="Retzel E.F."/>
            <person name="Riddle C."/>
            <person name="Sallet E."/>
            <person name="Samain S."/>
            <person name="Samson N."/>
            <person name="Sanders I."/>
            <person name="Saurat O."/>
            <person name="Scarpelli C."/>
            <person name="Schiex T."/>
            <person name="Segurens B."/>
            <person name="Severin A.J."/>
            <person name="Sherrier D.J."/>
            <person name="Shi R."/>
            <person name="Sims S."/>
            <person name="Singer S.R."/>
            <person name="Sinharoy S."/>
            <person name="Sterck L."/>
            <person name="Viollet A."/>
            <person name="Wang B.B."/>
            <person name="Wang K."/>
            <person name="Wang M."/>
            <person name="Wang X."/>
            <person name="Warfsmann J."/>
            <person name="Weissenbach J."/>
            <person name="White D.D."/>
            <person name="White J.D."/>
            <person name="Wiley G.B."/>
            <person name="Wincker P."/>
            <person name="Xing Y."/>
            <person name="Yang L."/>
            <person name="Yao Z."/>
            <person name="Ying F."/>
            <person name="Zhai J."/>
            <person name="Zhou L."/>
            <person name="Zuber A."/>
            <person name="Denarie J."/>
            <person name="Dixon R.A."/>
            <person name="May G.D."/>
            <person name="Schwartz D.C."/>
            <person name="Rogers J."/>
            <person name="Quetier F."/>
            <person name="Town C.D."/>
            <person name="Roe B.A."/>
        </authorList>
    </citation>
    <scope>NUCLEOTIDE SEQUENCE [LARGE SCALE GENOMIC DNA]</scope>
    <source>
        <strain evidence="4">A17</strain>
        <strain evidence="6 7">cv. Jemalong A17</strain>
    </source>
</reference>
<evidence type="ECO:0000256" key="1">
    <source>
        <dbReference type="SAM" id="MobiDB-lite"/>
    </source>
</evidence>
<feature type="compositionally biased region" description="Basic and acidic residues" evidence="1">
    <location>
        <begin position="126"/>
        <end position="146"/>
    </location>
</feature>
<accession>A0A072VP10</accession>
<feature type="domain" description="TOD1/MUCI70 glycosyltransferase-like" evidence="3">
    <location>
        <begin position="376"/>
        <end position="695"/>
    </location>
</feature>
<dbReference type="PANTHER" id="PTHR12956:SF24">
    <property type="entry name" value="TRANSMEMBRANE PROTEIN (DUF616)"/>
    <property type="match status" value="1"/>
</dbReference>
<gene>
    <name evidence="6" type="primary">25484964</name>
    <name evidence="4" type="ordered locus">MTR_1g096320</name>
    <name evidence="5" type="ORF">MtrunA17_Chr1g0200501</name>
</gene>
<reference evidence="4 7" key="2">
    <citation type="journal article" date="2014" name="BMC Genomics">
        <title>An improved genome release (version Mt4.0) for the model legume Medicago truncatula.</title>
        <authorList>
            <person name="Tang H."/>
            <person name="Krishnakumar V."/>
            <person name="Bidwell S."/>
            <person name="Rosen B."/>
            <person name="Chan A."/>
            <person name="Zhou S."/>
            <person name="Gentzbittel L."/>
            <person name="Childs K.L."/>
            <person name="Yandell M."/>
            <person name="Gundlach H."/>
            <person name="Mayer K.F."/>
            <person name="Schwartz D.C."/>
            <person name="Town C.D."/>
        </authorList>
    </citation>
    <scope>GENOME REANNOTATION</scope>
    <source>
        <strain evidence="4">A17</strain>
        <strain evidence="6 7">cv. Jemalong A17</strain>
    </source>
</reference>
<dbReference type="InterPro" id="IPR006852">
    <property type="entry name" value="TOD1_MUCI70"/>
</dbReference>
<feature type="region of interest" description="Disordered" evidence="1">
    <location>
        <begin position="126"/>
        <end position="153"/>
    </location>
</feature>
<reference evidence="5" key="5">
    <citation type="journal article" date="2018" name="Nat. Plants">
        <title>Whole-genome landscape of Medicago truncatula symbiotic genes.</title>
        <authorList>
            <person name="Pecrix Y."/>
            <person name="Gamas P."/>
            <person name="Carrere S."/>
        </authorList>
    </citation>
    <scope>NUCLEOTIDE SEQUENCE</scope>
    <source>
        <tissue evidence="5">Leaves</tissue>
    </source>
</reference>
<keyword evidence="7" id="KW-1185">Reference proteome</keyword>
<keyword evidence="2 4" id="KW-0812">Transmembrane</keyword>
<evidence type="ECO:0000313" key="8">
    <source>
        <dbReference type="Proteomes" id="UP000265566"/>
    </source>
</evidence>
<dbReference type="OrthoDB" id="1905162at2759"/>
<evidence type="ECO:0000256" key="2">
    <source>
        <dbReference type="SAM" id="Phobius"/>
    </source>
</evidence>
<dbReference type="AlphaFoldDB" id="A0A072VP10"/>
<dbReference type="InterPro" id="IPR048354">
    <property type="entry name" value="TOD1_MUCI70_glycTrfase_dom"/>
</dbReference>
<dbReference type="Proteomes" id="UP000265566">
    <property type="component" value="Chromosome 1"/>
</dbReference>
<evidence type="ECO:0000313" key="6">
    <source>
        <dbReference type="EnsemblPlants" id="KEH43552"/>
    </source>
</evidence>
<feature type="compositionally biased region" description="Basic and acidic residues" evidence="1">
    <location>
        <begin position="326"/>
        <end position="339"/>
    </location>
</feature>
<feature type="region of interest" description="Disordered" evidence="1">
    <location>
        <begin position="246"/>
        <end position="350"/>
    </location>
</feature>
<evidence type="ECO:0000313" key="7">
    <source>
        <dbReference type="Proteomes" id="UP000002051"/>
    </source>
</evidence>
<reference evidence="8" key="4">
    <citation type="journal article" date="2018" name="Nat. Plants">
        <title>Whole-genome landscape of Medicago truncatula symbiotic genes.</title>
        <authorList>
            <person name="Pecrix Y."/>
            <person name="Staton S.E."/>
            <person name="Sallet E."/>
            <person name="Lelandais-Briere C."/>
            <person name="Moreau S."/>
            <person name="Carrere S."/>
            <person name="Blein T."/>
            <person name="Jardinaud M.F."/>
            <person name="Latrasse D."/>
            <person name="Zouine M."/>
            <person name="Zahm M."/>
            <person name="Kreplak J."/>
            <person name="Mayjonade B."/>
            <person name="Satge C."/>
            <person name="Perez M."/>
            <person name="Cauet S."/>
            <person name="Marande W."/>
            <person name="Chantry-Darmon C."/>
            <person name="Lopez-Roques C."/>
            <person name="Bouchez O."/>
            <person name="Berard A."/>
            <person name="Debelle F."/>
            <person name="Munos S."/>
            <person name="Bendahmane A."/>
            <person name="Berges H."/>
            <person name="Niebel A."/>
            <person name="Buitink J."/>
            <person name="Frugier F."/>
            <person name="Benhamed M."/>
            <person name="Crespi M."/>
            <person name="Gouzy J."/>
            <person name="Gamas P."/>
        </authorList>
    </citation>
    <scope>NUCLEOTIDE SEQUENCE [LARGE SCALE GENOMIC DNA]</scope>
    <source>
        <strain evidence="8">cv. Jemalong A17</strain>
    </source>
</reference>
<proteinExistence type="predicted"/>
<dbReference type="EMBL" id="CM001217">
    <property type="protein sequence ID" value="KEH43552.1"/>
    <property type="molecule type" value="Genomic_DNA"/>
</dbReference>
<dbReference type="PANTHER" id="PTHR12956">
    <property type="entry name" value="ALKALINE CERAMIDASE-RELATED"/>
    <property type="match status" value="1"/>
</dbReference>
<name>A0A072VP10_MEDTR</name>
<feature type="compositionally biased region" description="Polar residues" evidence="1">
    <location>
        <begin position="272"/>
        <end position="281"/>
    </location>
</feature>
<dbReference type="Proteomes" id="UP000002051">
    <property type="component" value="Unassembled WGS sequence"/>
</dbReference>
<dbReference type="ExpressionAtlas" id="A0A072VP10">
    <property type="expression patterns" value="differential"/>
</dbReference>
<keyword evidence="2" id="KW-0472">Membrane</keyword>
<dbReference type="EnsemblPlants" id="KEH43552">
    <property type="protein sequence ID" value="KEH43552"/>
    <property type="gene ID" value="MTR_1g096320"/>
</dbReference>
<protein>
    <submittedName>
        <fullName evidence="4">Transmembrane protein</fullName>
    </submittedName>
</protein>
<dbReference type="Gramene" id="rna5626">
    <property type="protein sequence ID" value="RHN81561.1"/>
    <property type="gene ID" value="gene5626"/>
</dbReference>
<organism evidence="4 7">
    <name type="scientific">Medicago truncatula</name>
    <name type="common">Barrel medic</name>
    <name type="synonym">Medicago tribuloides</name>
    <dbReference type="NCBI Taxonomy" id="3880"/>
    <lineage>
        <taxon>Eukaryota</taxon>
        <taxon>Viridiplantae</taxon>
        <taxon>Streptophyta</taxon>
        <taxon>Embryophyta</taxon>
        <taxon>Tracheophyta</taxon>
        <taxon>Spermatophyta</taxon>
        <taxon>Magnoliopsida</taxon>
        <taxon>eudicotyledons</taxon>
        <taxon>Gunneridae</taxon>
        <taxon>Pentapetalae</taxon>
        <taxon>rosids</taxon>
        <taxon>fabids</taxon>
        <taxon>Fabales</taxon>
        <taxon>Fabaceae</taxon>
        <taxon>Papilionoideae</taxon>
        <taxon>50 kb inversion clade</taxon>
        <taxon>NPAAA clade</taxon>
        <taxon>Hologalegina</taxon>
        <taxon>IRL clade</taxon>
        <taxon>Trifolieae</taxon>
        <taxon>Medicago</taxon>
    </lineage>
</organism>
<evidence type="ECO:0000313" key="4">
    <source>
        <dbReference type="EMBL" id="KEH43552.1"/>
    </source>
</evidence>
<feature type="compositionally biased region" description="Polar residues" evidence="1">
    <location>
        <begin position="306"/>
        <end position="322"/>
    </location>
</feature>
<dbReference type="Pfam" id="PF04765">
    <property type="entry name" value="TOD1_MUCI70"/>
    <property type="match status" value="1"/>
</dbReference>